<protein>
    <recommendedName>
        <fullName evidence="4">DoxX family protein</fullName>
    </recommendedName>
</protein>
<feature type="transmembrane region" description="Helical" evidence="1">
    <location>
        <begin position="169"/>
        <end position="190"/>
    </location>
</feature>
<dbReference type="EMBL" id="CP108085">
    <property type="protein sequence ID" value="WUP76413.1"/>
    <property type="molecule type" value="Genomic_DNA"/>
</dbReference>
<evidence type="ECO:0000256" key="1">
    <source>
        <dbReference type="SAM" id="Phobius"/>
    </source>
</evidence>
<evidence type="ECO:0008006" key="4">
    <source>
        <dbReference type="Google" id="ProtNLM"/>
    </source>
</evidence>
<proteinExistence type="predicted"/>
<dbReference type="RefSeq" id="WP_147945008.1">
    <property type="nucleotide sequence ID" value="NZ_CP108085.1"/>
</dbReference>
<feature type="transmembrane region" description="Helical" evidence="1">
    <location>
        <begin position="21"/>
        <end position="40"/>
    </location>
</feature>
<reference evidence="2" key="1">
    <citation type="submission" date="2022-10" db="EMBL/GenBank/DDBJ databases">
        <title>The complete genomes of actinobacterial strains from the NBC collection.</title>
        <authorList>
            <person name="Joergensen T.S."/>
            <person name="Alvarez Arevalo M."/>
            <person name="Sterndorff E.B."/>
            <person name="Faurdal D."/>
            <person name="Vuksanovic O."/>
            <person name="Mourched A.-S."/>
            <person name="Charusanti P."/>
            <person name="Shaw S."/>
            <person name="Blin K."/>
            <person name="Weber T."/>
        </authorList>
    </citation>
    <scope>NUCLEOTIDE SEQUENCE</scope>
    <source>
        <strain evidence="2">NBC_00254</strain>
    </source>
</reference>
<name>A0ABZ1SVM5_9ACTN</name>
<feature type="transmembrane region" description="Helical" evidence="1">
    <location>
        <begin position="125"/>
        <end position="141"/>
    </location>
</feature>
<accession>A0ABZ1SVM5</accession>
<keyword evidence="1" id="KW-0812">Transmembrane</keyword>
<feature type="transmembrane region" description="Helical" evidence="1">
    <location>
        <begin position="99"/>
        <end position="119"/>
    </location>
</feature>
<dbReference type="Proteomes" id="UP001432011">
    <property type="component" value="Chromosome"/>
</dbReference>
<keyword evidence="1" id="KW-0472">Membrane</keyword>
<keyword evidence="3" id="KW-1185">Reference proteome</keyword>
<gene>
    <name evidence="2" type="ORF">OG913_05175</name>
</gene>
<keyword evidence="1" id="KW-1133">Transmembrane helix</keyword>
<sequence length="315" mass="34939">MTRRTAAEHGDEVTAPEGGRFLYSICRWTTAVILLQYGFAKLFGAQFTVLDSELDKPMGAVSGFWLTWYYFGYSPIFGNLIALLQIGLGMALAFRRTTLLGAAGAAPLLAGITVLDIAYGIAFDALLVALIGAGCASCLLWKHRRELVAVFWNDQNRIAPRSRRVRPRWAHTVLVTLLLAVPASCSYYVANYNNRAPTPLDGTWNVTAGTFRPPGLPGPAERVYFEHNRAYQVVLRSGQTWQTHHFEVDPATATIRIWRTWLSKDEELLSGRYDLIDDRLVVTASDLTSGRSLLWELRRVPPERVRGGLGPGGGE</sequence>
<organism evidence="2 3">
    <name type="scientific">Microbispora hainanensis</name>
    <dbReference type="NCBI Taxonomy" id="568844"/>
    <lineage>
        <taxon>Bacteria</taxon>
        <taxon>Bacillati</taxon>
        <taxon>Actinomycetota</taxon>
        <taxon>Actinomycetes</taxon>
        <taxon>Streptosporangiales</taxon>
        <taxon>Streptosporangiaceae</taxon>
        <taxon>Microbispora</taxon>
    </lineage>
</organism>
<evidence type="ECO:0000313" key="3">
    <source>
        <dbReference type="Proteomes" id="UP001432011"/>
    </source>
</evidence>
<evidence type="ECO:0000313" key="2">
    <source>
        <dbReference type="EMBL" id="WUP76413.1"/>
    </source>
</evidence>
<feature type="transmembrane region" description="Helical" evidence="1">
    <location>
        <begin position="68"/>
        <end position="92"/>
    </location>
</feature>